<dbReference type="GO" id="GO:0016787">
    <property type="term" value="F:hydrolase activity"/>
    <property type="evidence" value="ECO:0007669"/>
    <property type="project" value="UniProtKB-KW"/>
</dbReference>
<dbReference type="SMART" id="SM00487">
    <property type="entry name" value="DEXDc"/>
    <property type="match status" value="1"/>
</dbReference>
<dbReference type="InterPro" id="IPR000629">
    <property type="entry name" value="RNA-helicase_DEAD-box_CS"/>
</dbReference>
<organism evidence="11 12">
    <name type="scientific">Discostella pseudostelligera</name>
    <dbReference type="NCBI Taxonomy" id="259834"/>
    <lineage>
        <taxon>Eukaryota</taxon>
        <taxon>Sar</taxon>
        <taxon>Stramenopiles</taxon>
        <taxon>Ochrophyta</taxon>
        <taxon>Bacillariophyta</taxon>
        <taxon>Coscinodiscophyceae</taxon>
        <taxon>Thalassiosirophycidae</taxon>
        <taxon>Stephanodiscales</taxon>
        <taxon>Stephanodiscaceae</taxon>
        <taxon>Discostella</taxon>
    </lineage>
</organism>
<dbReference type="PANTHER" id="PTHR24031">
    <property type="entry name" value="RNA HELICASE"/>
    <property type="match status" value="1"/>
</dbReference>
<evidence type="ECO:0000259" key="9">
    <source>
        <dbReference type="PROSITE" id="PS51192"/>
    </source>
</evidence>
<comment type="caution">
    <text evidence="11">The sequence shown here is derived from an EMBL/GenBank/DDBJ whole genome shotgun (WGS) entry which is preliminary data.</text>
</comment>
<evidence type="ECO:0000256" key="1">
    <source>
        <dbReference type="ARBA" id="ARBA00022741"/>
    </source>
</evidence>
<dbReference type="PROSITE" id="PS51194">
    <property type="entry name" value="HELICASE_CTER"/>
    <property type="match status" value="1"/>
</dbReference>
<evidence type="ECO:0000256" key="4">
    <source>
        <dbReference type="ARBA" id="ARBA00022840"/>
    </source>
</evidence>
<keyword evidence="3 6" id="KW-0347">Helicase</keyword>
<evidence type="ECO:0000256" key="5">
    <source>
        <dbReference type="ARBA" id="ARBA00022884"/>
    </source>
</evidence>
<dbReference type="SMART" id="SM00490">
    <property type="entry name" value="HELICc"/>
    <property type="match status" value="1"/>
</dbReference>
<dbReference type="AlphaFoldDB" id="A0ABD3MBF9"/>
<evidence type="ECO:0000256" key="7">
    <source>
        <dbReference type="RuleBase" id="RU365068"/>
    </source>
</evidence>
<evidence type="ECO:0000313" key="12">
    <source>
        <dbReference type="Proteomes" id="UP001530293"/>
    </source>
</evidence>
<dbReference type="Pfam" id="PF00270">
    <property type="entry name" value="DEAD"/>
    <property type="match status" value="1"/>
</dbReference>
<dbReference type="GO" id="GO:0003723">
    <property type="term" value="F:RNA binding"/>
    <property type="evidence" value="ECO:0007669"/>
    <property type="project" value="UniProtKB-UniRule"/>
</dbReference>
<accession>A0ABD3MBF9</accession>
<dbReference type="EC" id="3.6.4.13" evidence="7"/>
<keyword evidence="1 6" id="KW-0547">Nucleotide-binding</keyword>
<dbReference type="InterPro" id="IPR027417">
    <property type="entry name" value="P-loop_NTPase"/>
</dbReference>
<dbReference type="PROSITE" id="PS51192">
    <property type="entry name" value="HELICASE_ATP_BIND_1"/>
    <property type="match status" value="1"/>
</dbReference>
<dbReference type="CDD" id="cd18787">
    <property type="entry name" value="SF2_C_DEAD"/>
    <property type="match status" value="1"/>
</dbReference>
<comment type="similarity">
    <text evidence="6">Belongs to the DEAD box helicase family.</text>
</comment>
<evidence type="ECO:0000313" key="11">
    <source>
        <dbReference type="EMBL" id="KAL3761344.1"/>
    </source>
</evidence>
<keyword evidence="12" id="KW-1185">Reference proteome</keyword>
<name>A0ABD3MBF9_9STRA</name>
<dbReference type="InterPro" id="IPR011545">
    <property type="entry name" value="DEAD/DEAH_box_helicase_dom"/>
</dbReference>
<dbReference type="InterPro" id="IPR014001">
    <property type="entry name" value="Helicase_ATP-bd"/>
</dbReference>
<protein>
    <recommendedName>
        <fullName evidence="7">ATP-dependent RNA helicase</fullName>
        <ecNumber evidence="7">3.6.4.13</ecNumber>
    </recommendedName>
</protein>
<dbReference type="GO" id="GO:0003724">
    <property type="term" value="F:RNA helicase activity"/>
    <property type="evidence" value="ECO:0007669"/>
    <property type="project" value="UniProtKB-EC"/>
</dbReference>
<evidence type="ECO:0000256" key="8">
    <source>
        <dbReference type="SAM" id="MobiDB-lite"/>
    </source>
</evidence>
<evidence type="ECO:0000256" key="3">
    <source>
        <dbReference type="ARBA" id="ARBA00022806"/>
    </source>
</evidence>
<dbReference type="PROSITE" id="PS00039">
    <property type="entry name" value="DEAD_ATP_HELICASE"/>
    <property type="match status" value="1"/>
</dbReference>
<proteinExistence type="inferred from homology"/>
<sequence>MTPIQQQTFHAASSGQDVLGRARTGTGKTLAFLLPALESALRMGRVPGPPLSPHYLIRNNENVDGIYDESSQQKSITRGGIAILIISPTRELAMQIHHQAQMITSSHTNSNSSYDSSFNERQKHKYPMISQVMYGGTSRNSDITKLETNMPFILVATPGRLIDHMQSTTLRLPGGQSIPFRELIQNVSVWVLDEADRCLDMGFRKDMEYILDHKPKEGAPPSSDAVRRHAASAAAELPPAALAAQTLLFSATLPDSLRSIMASHMRPRYLTVDCIQDADTNPASHAHSNVEQRYVTLPPPSSLDIDIDNNDDDHHLNQGHYISSLVSILEDIIHHQNPTDYKIIVFFPTTSTCQFFSHIFNTIYRIPVLEIHSKKSQSNRTIMSTKFRKFSKGILFTTDVSARGVDYPNVTHVIQYGGGAEDKETYLHRLGRTGRAGKAGCGLLVCTGVHEERSFVKRVLKGLEVQHDGRIQALLLNNNNHDGEELLSSEELDTSSSSIQKTKKNRVEINNARLQKIRFGIGMRTNVVLEKMANDAYRSLLGYKIAKMENLGLRSKNEVVEHVNSLAMQMGYLPGKMPTIGPKIIQALGLNGVRGLNVGKEYHLQNKDGGADGRGHSGGRSGERRSGKNGGDRVGQRDDTNLWSKGGGLQRHVWKHRGKEQSGGGGSDRRSNFQQFDDYRWSNFSQ</sequence>
<dbReference type="Proteomes" id="UP001530293">
    <property type="component" value="Unassembled WGS sequence"/>
</dbReference>
<dbReference type="Pfam" id="PF00271">
    <property type="entry name" value="Helicase_C"/>
    <property type="match status" value="1"/>
</dbReference>
<reference evidence="11 12" key="1">
    <citation type="submission" date="2024-10" db="EMBL/GenBank/DDBJ databases">
        <title>Updated reference genomes for cyclostephanoid diatoms.</title>
        <authorList>
            <person name="Roberts W.R."/>
            <person name="Alverson A.J."/>
        </authorList>
    </citation>
    <scope>NUCLEOTIDE SEQUENCE [LARGE SCALE GENOMIC DNA]</scope>
    <source>
        <strain evidence="11 12">AJA232-27</strain>
    </source>
</reference>
<keyword evidence="4 6" id="KW-0067">ATP-binding</keyword>
<evidence type="ECO:0000256" key="2">
    <source>
        <dbReference type="ARBA" id="ARBA00022801"/>
    </source>
</evidence>
<comment type="function">
    <text evidence="7">RNA helicase.</text>
</comment>
<evidence type="ECO:0000259" key="10">
    <source>
        <dbReference type="PROSITE" id="PS51194"/>
    </source>
</evidence>
<dbReference type="Gene3D" id="3.40.50.300">
    <property type="entry name" value="P-loop containing nucleotide triphosphate hydrolases"/>
    <property type="match status" value="2"/>
</dbReference>
<feature type="domain" description="Helicase C-terminal" evidence="10">
    <location>
        <begin position="327"/>
        <end position="482"/>
    </location>
</feature>
<feature type="domain" description="Helicase ATP-binding" evidence="9">
    <location>
        <begin position="9"/>
        <end position="271"/>
    </location>
</feature>
<gene>
    <name evidence="11" type="ORF">ACHAWU_000478</name>
</gene>
<dbReference type="InterPro" id="IPR001650">
    <property type="entry name" value="Helicase_C-like"/>
</dbReference>
<comment type="domain">
    <text evidence="7">The Q motif is unique to and characteristic of the DEAD box family of RNA helicases and controls ATP binding and hydrolysis.</text>
</comment>
<keyword evidence="2 6" id="KW-0378">Hydrolase</keyword>
<dbReference type="EMBL" id="JALLBG020000151">
    <property type="protein sequence ID" value="KAL3761344.1"/>
    <property type="molecule type" value="Genomic_DNA"/>
</dbReference>
<dbReference type="SUPFAM" id="SSF52540">
    <property type="entry name" value="P-loop containing nucleoside triphosphate hydrolases"/>
    <property type="match status" value="1"/>
</dbReference>
<feature type="compositionally biased region" description="Basic and acidic residues" evidence="8">
    <location>
        <begin position="603"/>
        <end position="640"/>
    </location>
</feature>
<comment type="catalytic activity">
    <reaction evidence="7">
        <text>ATP + H2O = ADP + phosphate + H(+)</text>
        <dbReference type="Rhea" id="RHEA:13065"/>
        <dbReference type="ChEBI" id="CHEBI:15377"/>
        <dbReference type="ChEBI" id="CHEBI:15378"/>
        <dbReference type="ChEBI" id="CHEBI:30616"/>
        <dbReference type="ChEBI" id="CHEBI:43474"/>
        <dbReference type="ChEBI" id="CHEBI:456216"/>
        <dbReference type="EC" id="3.6.4.13"/>
    </reaction>
</comment>
<feature type="region of interest" description="Disordered" evidence="8">
    <location>
        <begin position="603"/>
        <end position="686"/>
    </location>
</feature>
<keyword evidence="5 7" id="KW-0694">RNA-binding</keyword>
<evidence type="ECO:0000256" key="6">
    <source>
        <dbReference type="RuleBase" id="RU000492"/>
    </source>
</evidence>
<dbReference type="GO" id="GO:0005524">
    <property type="term" value="F:ATP binding"/>
    <property type="evidence" value="ECO:0007669"/>
    <property type="project" value="UniProtKB-UniRule"/>
</dbReference>